<dbReference type="EMBL" id="JAKJXO020000001">
    <property type="protein sequence ID" value="KAL1612371.1"/>
    <property type="molecule type" value="Genomic_DNA"/>
</dbReference>
<reference evidence="2 3" key="1">
    <citation type="submission" date="2024-02" db="EMBL/GenBank/DDBJ databases">
        <title>De novo assembly and annotation of 12 fungi associated with fruit tree decline syndrome in Ontario, Canada.</title>
        <authorList>
            <person name="Sulman M."/>
            <person name="Ellouze W."/>
            <person name="Ilyukhin E."/>
        </authorList>
    </citation>
    <scope>NUCLEOTIDE SEQUENCE [LARGE SCALE GENOMIC DNA]</scope>
    <source>
        <strain evidence="2 3">M42-189</strain>
    </source>
</reference>
<feature type="region of interest" description="Disordered" evidence="1">
    <location>
        <begin position="274"/>
        <end position="303"/>
    </location>
</feature>
<evidence type="ECO:0000313" key="2">
    <source>
        <dbReference type="EMBL" id="KAL1612371.1"/>
    </source>
</evidence>
<comment type="caution">
    <text evidence="2">The sequence shown here is derived from an EMBL/GenBank/DDBJ whole genome shotgun (WGS) entry which is preliminary data.</text>
</comment>
<feature type="region of interest" description="Disordered" evidence="1">
    <location>
        <begin position="562"/>
        <end position="616"/>
    </location>
</feature>
<keyword evidence="3" id="KW-1185">Reference proteome</keyword>
<sequence length="760" mass="84645">MASKLCCTVEQEGHPDSPELPNGRVTEAPTPARLPLLPKPVGSVNSHFTSARTEDLHELRQIFDNAKDNDPTRVSPTKAAGRARFKKPSMYSLHSIHRMKSMRSLIRRKFSRDLAKKPCGDLGQSTDGEEAATSASDTVIKQNKVGHNVQVQVTKDHLRKDLLSDKRRDEGGYDSDAQVLDDIAKNIGKKTPSKRPSIHSIDWTPSTASVANTKKSKFREEFSPSPPKKKLIPSASIIRFFTPKRNSVQSQSEAIMKPGDLLAEMDGSLEVPSAVTQRERRHSNSAVSLEAEQKALGKDKKASPMWERALQNYQDEKAAMLLPKNKELATHTSPFRERSGSGSQHRVSEELSIVKWSVPKRFSAPLLDPPSPSAVEFRDSPLLYTRRTAFLGTDSSALGPDQEAQLRFAQQTDTIDTVGAWGRYPSHSRADRTFSAGHQDQVETRDFALEAAIKFASNGNTDGDDDDEEVDPATRPMTPPLLPGQKKRRKKVGKTRIAKSHSMTFGKSFLRNYTKIFRSQSIEFHRHGQGHRSSIATGGTLEYPELEIIPDVWRRGVIEEASRESSHGDEEACAAHEEYGPGDKKGKGKVKEEDSAATLRPLPTSSRPTTSNLIQAGFDGTKDTARVWSAYYENCLPSFPRASTELDFSAEDFGAPTRRSLESKRASMHSRTMPVRYSKHSRNASRMSHLSRVPCRMIGRPSLESMGENDVGLDERSMVSVRRSTMDLISMYKEQENTEAERVLKIMRTESMDCTALKSL</sequence>
<feature type="compositionally biased region" description="Basic residues" evidence="1">
    <location>
        <begin position="485"/>
        <end position="498"/>
    </location>
</feature>
<protein>
    <submittedName>
        <fullName evidence="2">Uncharacterized protein</fullName>
    </submittedName>
</protein>
<name>A0ABR3S6N3_9PLEO</name>
<proteinExistence type="predicted"/>
<feature type="region of interest" description="Disordered" evidence="1">
    <location>
        <begin position="456"/>
        <end position="498"/>
    </location>
</feature>
<gene>
    <name evidence="2" type="ORF">SLS60_000597</name>
</gene>
<feature type="region of interest" description="Disordered" evidence="1">
    <location>
        <begin position="1"/>
        <end position="44"/>
    </location>
</feature>
<organism evidence="2 3">
    <name type="scientific">Paraconiothyrium brasiliense</name>
    <dbReference type="NCBI Taxonomy" id="300254"/>
    <lineage>
        <taxon>Eukaryota</taxon>
        <taxon>Fungi</taxon>
        <taxon>Dikarya</taxon>
        <taxon>Ascomycota</taxon>
        <taxon>Pezizomycotina</taxon>
        <taxon>Dothideomycetes</taxon>
        <taxon>Pleosporomycetidae</taxon>
        <taxon>Pleosporales</taxon>
        <taxon>Massarineae</taxon>
        <taxon>Didymosphaeriaceae</taxon>
        <taxon>Paraconiothyrium</taxon>
    </lineage>
</organism>
<dbReference type="Proteomes" id="UP001521785">
    <property type="component" value="Unassembled WGS sequence"/>
</dbReference>
<feature type="compositionally biased region" description="Acidic residues" evidence="1">
    <location>
        <begin position="462"/>
        <end position="471"/>
    </location>
</feature>
<feature type="region of interest" description="Disordered" evidence="1">
    <location>
        <begin position="659"/>
        <end position="690"/>
    </location>
</feature>
<feature type="compositionally biased region" description="Basic and acidic residues" evidence="1">
    <location>
        <begin position="562"/>
        <end position="594"/>
    </location>
</feature>
<evidence type="ECO:0000313" key="3">
    <source>
        <dbReference type="Proteomes" id="UP001521785"/>
    </source>
</evidence>
<accession>A0ABR3S6N3</accession>
<feature type="compositionally biased region" description="Basic and acidic residues" evidence="1">
    <location>
        <begin position="291"/>
        <end position="302"/>
    </location>
</feature>
<evidence type="ECO:0000256" key="1">
    <source>
        <dbReference type="SAM" id="MobiDB-lite"/>
    </source>
</evidence>
<feature type="compositionally biased region" description="Polar residues" evidence="1">
    <location>
        <begin position="603"/>
        <end position="614"/>
    </location>
</feature>